<reference evidence="1 2" key="1">
    <citation type="submission" date="2023-02" db="EMBL/GenBank/DDBJ databases">
        <title>LHISI_Scaffold_Assembly.</title>
        <authorList>
            <person name="Stuart O.P."/>
            <person name="Cleave R."/>
            <person name="Magrath M.J.L."/>
            <person name="Mikheyev A.S."/>
        </authorList>
    </citation>
    <scope>NUCLEOTIDE SEQUENCE [LARGE SCALE GENOMIC DNA]</scope>
    <source>
        <strain evidence="1">Daus_M_001</strain>
        <tissue evidence="1">Leg muscle</tissue>
    </source>
</reference>
<proteinExistence type="predicted"/>
<gene>
    <name evidence="1" type="ORF">PR048_017018</name>
</gene>
<name>A0ABQ9H8B9_9NEOP</name>
<evidence type="ECO:0000313" key="1">
    <source>
        <dbReference type="EMBL" id="KAJ8880548.1"/>
    </source>
</evidence>
<organism evidence="1 2">
    <name type="scientific">Dryococelus australis</name>
    <dbReference type="NCBI Taxonomy" id="614101"/>
    <lineage>
        <taxon>Eukaryota</taxon>
        <taxon>Metazoa</taxon>
        <taxon>Ecdysozoa</taxon>
        <taxon>Arthropoda</taxon>
        <taxon>Hexapoda</taxon>
        <taxon>Insecta</taxon>
        <taxon>Pterygota</taxon>
        <taxon>Neoptera</taxon>
        <taxon>Polyneoptera</taxon>
        <taxon>Phasmatodea</taxon>
        <taxon>Verophasmatodea</taxon>
        <taxon>Anareolatae</taxon>
        <taxon>Phasmatidae</taxon>
        <taxon>Eurycanthinae</taxon>
        <taxon>Dryococelus</taxon>
    </lineage>
</organism>
<comment type="caution">
    <text evidence="1">The sequence shown here is derived from an EMBL/GenBank/DDBJ whole genome shotgun (WGS) entry which is preliminary data.</text>
</comment>
<dbReference type="EMBL" id="JARBHB010000006">
    <property type="protein sequence ID" value="KAJ8880548.1"/>
    <property type="molecule type" value="Genomic_DNA"/>
</dbReference>
<evidence type="ECO:0000313" key="2">
    <source>
        <dbReference type="Proteomes" id="UP001159363"/>
    </source>
</evidence>
<sequence length="670" mass="73942">MRATKHPLNNVVNHAANHDKTAMEHQTNSLCSANPCRVGRDTPFVSATCGASRSHPLRREKRDIARPAIMQAGEGRGRGPRSCGRLAVRRVPVVIPLRAPARGLPTSSPRLDTILCRRGYGIDPSGPLFKNGTHFTGKDRIATAIQTSAVKRARVEGGKFGPMATVAVCNSELTGRSKFRGGACTFTTLQSRMLKAVHDKDVSLKVCNNKTGNRDCTTESFEIENVVIREASEKTHGRKHVLCPVAPSWFETRSEIAFKIDIEKCGTIRVQNWTGDRDDHFEPAKLAVPKFYPRSAAIVDKCSLKIRQQIELRTIPLKDRCYTISLYLLRVAQSDGNRDTGVDTRSCVACQCKDCIATLWTVATSRRAAERARNAFASEKRGLHITRKEQCCPRERIAARRLPAPPCAWAGESNNRGESMEPAQLEEEHCTLARTGHEYLYAKTRLGKVKKAAGIAERRMEGARVCEAELVVGSSHQTVLNLARSAARLSSNGAALVGNAGGKREYPENTCRQAVSSSKIPTCENLGVKPPGIEPGSPWWEASALATVPPRTPLQRSNYQNWTLKERRDVLDRSRFSLRNDSSRKLVWRKPEALLNPRRIVEKGEFGDGIMAWAGIMFDGCTWRYRYCLEEQRQGTATACSHQGETGSIPGGVAPEFSHVGIVPDDTAAR</sequence>
<dbReference type="Proteomes" id="UP001159363">
    <property type="component" value="Chromosome 5"/>
</dbReference>
<keyword evidence="2" id="KW-1185">Reference proteome</keyword>
<protein>
    <submittedName>
        <fullName evidence="1">Uncharacterized protein</fullName>
    </submittedName>
</protein>
<accession>A0ABQ9H8B9</accession>